<dbReference type="KEGG" id="hadh:FRZ61_19010"/>
<dbReference type="GO" id="GO:0030288">
    <property type="term" value="C:outer membrane-bounded periplasmic space"/>
    <property type="evidence" value="ECO:0007669"/>
    <property type="project" value="TreeGrafter"/>
</dbReference>
<feature type="region of interest" description="Disordered" evidence="2">
    <location>
        <begin position="1"/>
        <end position="20"/>
    </location>
</feature>
<dbReference type="Gene3D" id="3.40.190.10">
    <property type="entry name" value="Periplasmic binding protein-like II"/>
    <property type="match status" value="2"/>
</dbReference>
<organism evidence="4 5">
    <name type="scientific">Hypericibacter adhaerens</name>
    <dbReference type="NCBI Taxonomy" id="2602016"/>
    <lineage>
        <taxon>Bacteria</taxon>
        <taxon>Pseudomonadati</taxon>
        <taxon>Pseudomonadota</taxon>
        <taxon>Alphaproteobacteria</taxon>
        <taxon>Rhodospirillales</taxon>
        <taxon>Dongiaceae</taxon>
        <taxon>Hypericibacter</taxon>
    </lineage>
</organism>
<dbReference type="PANTHER" id="PTHR30006:SF2">
    <property type="entry name" value="ABC TRANSPORTER SUBSTRATE-BINDING PROTEIN"/>
    <property type="match status" value="1"/>
</dbReference>
<dbReference type="PANTHER" id="PTHR30006">
    <property type="entry name" value="THIAMINE-BINDING PERIPLASMIC PROTEIN-RELATED"/>
    <property type="match status" value="1"/>
</dbReference>
<feature type="transmembrane region" description="Helical" evidence="3">
    <location>
        <begin position="29"/>
        <end position="50"/>
    </location>
</feature>
<dbReference type="GO" id="GO:0015888">
    <property type="term" value="P:thiamine transport"/>
    <property type="evidence" value="ECO:0007669"/>
    <property type="project" value="TreeGrafter"/>
</dbReference>
<evidence type="ECO:0000256" key="3">
    <source>
        <dbReference type="SAM" id="Phobius"/>
    </source>
</evidence>
<evidence type="ECO:0000256" key="1">
    <source>
        <dbReference type="ARBA" id="ARBA00022729"/>
    </source>
</evidence>
<gene>
    <name evidence="4" type="ORF">FRZ61_19010</name>
</gene>
<dbReference type="Proteomes" id="UP000325797">
    <property type="component" value="Chromosome"/>
</dbReference>
<sequence length="395" mass="42120">MLTASGDSQPGEASMLASGTSRRTTARNLFRTLTLASVAALGVTALAGLASAESMDDLIAGAKKEGALSIIAVPHDWCGYATVIDKFKAKYPFLQLNELNPDAGSGDEIEAIKANKGNTGPQAPDVIDVGLSFGPSAKAEGLLQPYKVSTWASIPDHQKDPEGYWYGDYYGVLAFEVNTDIVKKVPADWADLLLPEYKNQVALSGDPRTSNESIQSIFAAGLARSGGKVDAAASEGLKFFAELYKNGNFVPVGGGAASIAQGTTPIVIRWDYLSLTDNDTLKGNPQIATVVPKTGVVAGVYVQAISAYAPHPNAAKLWMEHLYSDESQIDWLKAYCHPIRFQDLVDSKKVPADVLAKLPPAENYEKALFPTLEQQGAAKEVITKQWDSVVGANVQ</sequence>
<keyword evidence="5" id="KW-1185">Reference proteome</keyword>
<dbReference type="GO" id="GO:0030976">
    <property type="term" value="F:thiamine pyrophosphate binding"/>
    <property type="evidence" value="ECO:0007669"/>
    <property type="project" value="TreeGrafter"/>
</dbReference>
<dbReference type="Pfam" id="PF13343">
    <property type="entry name" value="SBP_bac_6"/>
    <property type="match status" value="1"/>
</dbReference>
<reference evidence="4 5" key="1">
    <citation type="submission" date="2019-08" db="EMBL/GenBank/DDBJ databases">
        <title>Hyperibacter terrae gen. nov., sp. nov. and Hyperibacter viscosus sp. nov., two new members in the family Rhodospirillaceae isolated from the rhizosphere of Hypericum perforatum.</title>
        <authorList>
            <person name="Noviana Z."/>
        </authorList>
    </citation>
    <scope>NUCLEOTIDE SEQUENCE [LARGE SCALE GENOMIC DNA]</scope>
    <source>
        <strain evidence="4 5">R5959</strain>
    </source>
</reference>
<keyword evidence="1" id="KW-0732">Signal</keyword>
<evidence type="ECO:0000256" key="2">
    <source>
        <dbReference type="SAM" id="MobiDB-lite"/>
    </source>
</evidence>
<dbReference type="EMBL" id="CP042582">
    <property type="protein sequence ID" value="QEX21972.1"/>
    <property type="molecule type" value="Genomic_DNA"/>
</dbReference>
<dbReference type="GO" id="GO:0030975">
    <property type="term" value="F:thiamine binding"/>
    <property type="evidence" value="ECO:0007669"/>
    <property type="project" value="TreeGrafter"/>
</dbReference>
<dbReference type="AlphaFoldDB" id="A0A5J6MW90"/>
<dbReference type="SUPFAM" id="SSF53850">
    <property type="entry name" value="Periplasmic binding protein-like II"/>
    <property type="match status" value="1"/>
</dbReference>
<proteinExistence type="predicted"/>
<keyword evidence="3" id="KW-0812">Transmembrane</keyword>
<keyword evidence="3" id="KW-1133">Transmembrane helix</keyword>
<accession>A0A5J6MW90</accession>
<evidence type="ECO:0000313" key="4">
    <source>
        <dbReference type="EMBL" id="QEX21972.1"/>
    </source>
</evidence>
<name>A0A5J6MW90_9PROT</name>
<evidence type="ECO:0000313" key="5">
    <source>
        <dbReference type="Proteomes" id="UP000325797"/>
    </source>
</evidence>
<protein>
    <submittedName>
        <fullName evidence="4">Iron ABC transporter substrate-binding protein</fullName>
    </submittedName>
</protein>
<keyword evidence="3" id="KW-0472">Membrane</keyword>